<evidence type="ECO:0000313" key="2">
    <source>
        <dbReference type="Proteomes" id="UP000050517"/>
    </source>
</evidence>
<dbReference type="GO" id="GO:0009307">
    <property type="term" value="P:DNA restriction-modification system"/>
    <property type="evidence" value="ECO:0007669"/>
    <property type="project" value="InterPro"/>
</dbReference>
<sequence>MFSLGLNLIRGGSNRGAKKRQTARLTTQHLANKGVEGIFGELARSHDLSVGDVTTKVMEMLRKEFPSMEFRKRPAMTKAAINKRLHEIDGRLGQELFVRKAEIRPDGGIIEVKDDHGKWRVVLVTEAKYQGKDVENIKAGTLVGKNKDQDIMAAGNAIERSHKNIKEVANYMLGEKHFPYVLFLEGSNFLTETIMVVRPDGRKVELEFNSSNLNRIDRLTAANYSMPINTNLCKNITVTSRGQAIMLQATSIYTQGHGEE</sequence>
<dbReference type="InterPro" id="IPR011335">
    <property type="entry name" value="Restrct_endonuc-II-like"/>
</dbReference>
<protein>
    <submittedName>
        <fullName evidence="1">Type-2 restriction enzyme EcoRI</fullName>
        <ecNumber evidence="1">3.1.21.4</ecNumber>
    </submittedName>
</protein>
<dbReference type="PATRIC" id="fig|1544416.3.peg.856"/>
<dbReference type="InterPro" id="IPR004221">
    <property type="entry name" value="Restrct_endonuc_II_EcoRI"/>
</dbReference>
<dbReference type="AlphaFoldDB" id="A0A0Q0U8Q3"/>
<dbReference type="SUPFAM" id="SSF52980">
    <property type="entry name" value="Restriction endonuclease-like"/>
    <property type="match status" value="1"/>
</dbReference>
<organism evidence="1 2">
    <name type="scientific">Corynebacterium oculi</name>
    <dbReference type="NCBI Taxonomy" id="1544416"/>
    <lineage>
        <taxon>Bacteria</taxon>
        <taxon>Bacillati</taxon>
        <taxon>Actinomycetota</taxon>
        <taxon>Actinomycetes</taxon>
        <taxon>Mycobacteriales</taxon>
        <taxon>Corynebacteriaceae</taxon>
        <taxon>Corynebacterium</taxon>
    </lineage>
</organism>
<reference evidence="1 2" key="1">
    <citation type="submission" date="2015-10" db="EMBL/GenBank/DDBJ databases">
        <title>Corynebacteirum lowii and Corynebacterium oculi species nova, derived from human clinical disease and and emended description of Corynebacterium mastiditis.</title>
        <authorList>
            <person name="Bernard K."/>
            <person name="Pacheco A.L."/>
            <person name="Mcdougall C."/>
            <person name="Burtx T."/>
            <person name="Weibe D."/>
            <person name="Tyler S."/>
            <person name="Olson A.B."/>
            <person name="Cnockaert M."/>
            <person name="Eguchi H."/>
            <person name="Kuwahara T."/>
            <person name="Nakayama-Imaohji H."/>
            <person name="Boudewijins M."/>
            <person name="Van Hoecke F."/>
            <person name="Bernier A.-M."/>
            <person name="Vandamme P."/>
        </authorList>
    </citation>
    <scope>NUCLEOTIDE SEQUENCE [LARGE SCALE GENOMIC DNA]</scope>
    <source>
        <strain evidence="1 2">NML 130210</strain>
    </source>
</reference>
<dbReference type="Proteomes" id="UP000050517">
    <property type="component" value="Unassembled WGS sequence"/>
</dbReference>
<proteinExistence type="predicted"/>
<comment type="caution">
    <text evidence="1">The sequence shown here is derived from an EMBL/GenBank/DDBJ whole genome shotgun (WGS) entry which is preliminary data.</text>
</comment>
<dbReference type="EMBL" id="LKST01000002">
    <property type="protein sequence ID" value="KQB84060.1"/>
    <property type="molecule type" value="Genomic_DNA"/>
</dbReference>
<dbReference type="GO" id="GO:0009036">
    <property type="term" value="F:type II site-specific deoxyribonuclease activity"/>
    <property type="evidence" value="ECO:0007669"/>
    <property type="project" value="UniProtKB-EC"/>
</dbReference>
<keyword evidence="1" id="KW-0378">Hydrolase</keyword>
<dbReference type="InterPro" id="IPR011336">
    <property type="entry name" value="Restrct_endonuc_II_EcoRI/MunI"/>
</dbReference>
<dbReference type="EC" id="3.1.21.4" evidence="1"/>
<dbReference type="GO" id="GO:0003677">
    <property type="term" value="F:DNA binding"/>
    <property type="evidence" value="ECO:0007669"/>
    <property type="project" value="InterPro"/>
</dbReference>
<gene>
    <name evidence="1" type="primary">ecoRIR</name>
    <name evidence="1" type="ORF">Cocul_00856</name>
</gene>
<dbReference type="Pfam" id="PF02963">
    <property type="entry name" value="EcoRI"/>
    <property type="match status" value="1"/>
</dbReference>
<accession>A0A0Q0U8Q3</accession>
<evidence type="ECO:0000313" key="1">
    <source>
        <dbReference type="EMBL" id="KQB84060.1"/>
    </source>
</evidence>
<dbReference type="GO" id="GO:0000287">
    <property type="term" value="F:magnesium ion binding"/>
    <property type="evidence" value="ECO:0007669"/>
    <property type="project" value="InterPro"/>
</dbReference>
<dbReference type="Gene3D" id="3.40.580.10">
    <property type="entry name" value="Eco RI Endonuclease, subunit A"/>
    <property type="match status" value="1"/>
</dbReference>
<name>A0A0Q0U8Q3_9CORY</name>
<keyword evidence="2" id="KW-1185">Reference proteome</keyword>